<dbReference type="Pfam" id="PF00133">
    <property type="entry name" value="tRNA-synt_1"/>
    <property type="match status" value="1"/>
</dbReference>
<evidence type="ECO:0000259" key="13">
    <source>
        <dbReference type="Pfam" id="PF00133"/>
    </source>
</evidence>
<dbReference type="Gene3D" id="3.90.740.10">
    <property type="entry name" value="Valyl/Leucyl/Isoleucyl-tRNA synthetase, editing domain"/>
    <property type="match status" value="1"/>
</dbReference>
<feature type="binding site" evidence="12">
    <location>
        <position position="968"/>
    </location>
    <ligand>
        <name>Zn(2+)</name>
        <dbReference type="ChEBI" id="CHEBI:29105"/>
    </ligand>
</feature>
<keyword evidence="17" id="KW-1185">Reference proteome</keyword>
<dbReference type="PANTHER" id="PTHR42765:SF1">
    <property type="entry name" value="ISOLEUCINE--TRNA LIGASE, MITOCHONDRIAL"/>
    <property type="match status" value="1"/>
</dbReference>
<dbReference type="PRINTS" id="PR00984">
    <property type="entry name" value="TRNASYNTHILE"/>
</dbReference>
<dbReference type="SUPFAM" id="SSF47323">
    <property type="entry name" value="Anticodon-binding domain of a subclass of class I aminoacyl-tRNA synthetases"/>
    <property type="match status" value="1"/>
</dbReference>
<dbReference type="Gene3D" id="1.10.730.20">
    <property type="match status" value="1"/>
</dbReference>
<comment type="subunit">
    <text evidence="12">Monomer.</text>
</comment>
<feature type="short sequence motif" description="'HIGH' region" evidence="12">
    <location>
        <begin position="61"/>
        <end position="71"/>
    </location>
</feature>
<keyword evidence="5 12" id="KW-0547">Nucleotide-binding</keyword>
<evidence type="ECO:0000256" key="1">
    <source>
        <dbReference type="ARBA" id="ARBA00006887"/>
    </source>
</evidence>
<dbReference type="GO" id="GO:0005524">
    <property type="term" value="F:ATP binding"/>
    <property type="evidence" value="ECO:0007669"/>
    <property type="project" value="UniProtKB-UniRule"/>
</dbReference>
<gene>
    <name evidence="12 16" type="primary">ileS</name>
    <name evidence="16" type="ORF">NJQ99_00115</name>
</gene>
<evidence type="ECO:0000256" key="6">
    <source>
        <dbReference type="ARBA" id="ARBA00022833"/>
    </source>
</evidence>
<comment type="domain">
    <text evidence="12">IleRS has two distinct active sites: one for aminoacylation and one for editing. The misactivated valine is translocated from the active site to the editing site, which sterically excludes the correctly activated isoleucine. The single editing site contains two valyl binding pockets, one specific for each substrate (Val-AMP or Val-tRNA(Ile)).</text>
</comment>
<dbReference type="GO" id="GO:0006428">
    <property type="term" value="P:isoleucyl-tRNA aminoacylation"/>
    <property type="evidence" value="ECO:0007669"/>
    <property type="project" value="UniProtKB-UniRule"/>
</dbReference>
<dbReference type="NCBIfam" id="TIGR00392">
    <property type="entry name" value="ileS"/>
    <property type="match status" value="1"/>
</dbReference>
<comment type="function">
    <text evidence="10 12">Catalyzes the attachment of isoleucine to tRNA(Ile). As IleRS can inadvertently accommodate and process structurally similar amino acids such as valine, to avoid such errors it has two additional distinct tRNA(Ile)-dependent editing activities. One activity is designated as 'pretransfer' editing and involves the hydrolysis of activated Val-AMP. The other activity is designated 'posttransfer' editing and involves deacylation of mischarged Val-tRNA(Ile).</text>
</comment>
<comment type="similarity">
    <text evidence="1 12">Belongs to the class-I aminoacyl-tRNA synthetase family. IleS type 1 subfamily.</text>
</comment>
<dbReference type="Pfam" id="PF08264">
    <property type="entry name" value="Anticodon_1"/>
    <property type="match status" value="1"/>
</dbReference>
<keyword evidence="9 12" id="KW-0030">Aminoacyl-tRNA synthetase</keyword>
<evidence type="ECO:0000256" key="5">
    <source>
        <dbReference type="ARBA" id="ARBA00022741"/>
    </source>
</evidence>
<dbReference type="GO" id="GO:0004822">
    <property type="term" value="F:isoleucine-tRNA ligase activity"/>
    <property type="evidence" value="ECO:0007669"/>
    <property type="project" value="UniProtKB-UniRule"/>
</dbReference>
<name>A0A9J6PAX6_9PROT</name>
<organism evidence="16 17">
    <name type="scientific">Futiania mangrovi</name>
    <dbReference type="NCBI Taxonomy" id="2959716"/>
    <lineage>
        <taxon>Bacteria</taxon>
        <taxon>Pseudomonadati</taxon>
        <taxon>Pseudomonadota</taxon>
        <taxon>Alphaproteobacteria</taxon>
        <taxon>Futianiales</taxon>
        <taxon>Futianiaceae</taxon>
        <taxon>Futiania</taxon>
    </lineage>
</organism>
<dbReference type="InterPro" id="IPR002300">
    <property type="entry name" value="aa-tRNA-synth_Ia"/>
</dbReference>
<dbReference type="HAMAP" id="MF_02002">
    <property type="entry name" value="Ile_tRNA_synth_type1"/>
    <property type="match status" value="1"/>
</dbReference>
<keyword evidence="3 12" id="KW-0436">Ligase</keyword>
<comment type="catalytic activity">
    <reaction evidence="11 12">
        <text>tRNA(Ile) + L-isoleucine + ATP = L-isoleucyl-tRNA(Ile) + AMP + diphosphate</text>
        <dbReference type="Rhea" id="RHEA:11060"/>
        <dbReference type="Rhea" id="RHEA-COMP:9666"/>
        <dbReference type="Rhea" id="RHEA-COMP:9695"/>
        <dbReference type="ChEBI" id="CHEBI:30616"/>
        <dbReference type="ChEBI" id="CHEBI:33019"/>
        <dbReference type="ChEBI" id="CHEBI:58045"/>
        <dbReference type="ChEBI" id="CHEBI:78442"/>
        <dbReference type="ChEBI" id="CHEBI:78528"/>
        <dbReference type="ChEBI" id="CHEBI:456215"/>
        <dbReference type="EC" id="6.1.1.5"/>
    </reaction>
</comment>
<feature type="domain" description="Aminoacyl-tRNA synthetase class Ia" evidence="13">
    <location>
        <begin position="31"/>
        <end position="689"/>
    </location>
</feature>
<dbReference type="GO" id="GO:0000049">
    <property type="term" value="F:tRNA binding"/>
    <property type="evidence" value="ECO:0007669"/>
    <property type="project" value="InterPro"/>
</dbReference>
<protein>
    <recommendedName>
        <fullName evidence="12">Isoleucine--tRNA ligase</fullName>
        <ecNumber evidence="12">6.1.1.5</ecNumber>
    </recommendedName>
    <alternativeName>
        <fullName evidence="12">Isoleucyl-tRNA synthetase</fullName>
        <shortName evidence="12">IleRS</shortName>
    </alternativeName>
</protein>
<keyword evidence="8 12" id="KW-0648">Protein biosynthesis</keyword>
<dbReference type="InterPro" id="IPR014729">
    <property type="entry name" value="Rossmann-like_a/b/a_fold"/>
</dbReference>
<feature type="binding site" evidence="12">
    <location>
        <position position="965"/>
    </location>
    <ligand>
        <name>Zn(2+)</name>
        <dbReference type="ChEBI" id="CHEBI:29105"/>
    </ligand>
</feature>
<feature type="binding site" evidence="12">
    <location>
        <position position="945"/>
    </location>
    <ligand>
        <name>Zn(2+)</name>
        <dbReference type="ChEBI" id="CHEBI:29105"/>
    </ligand>
</feature>
<accession>A0A9J6PAX6</accession>
<dbReference type="EC" id="6.1.1.5" evidence="12"/>
<keyword evidence="7 12" id="KW-0067">ATP-binding</keyword>
<comment type="caution">
    <text evidence="16">The sequence shown here is derived from an EMBL/GenBank/DDBJ whole genome shotgun (WGS) entry which is preliminary data.</text>
</comment>
<keyword evidence="2 12" id="KW-0963">Cytoplasm</keyword>
<dbReference type="InterPro" id="IPR002301">
    <property type="entry name" value="Ile-tRNA-ligase"/>
</dbReference>
<proteinExistence type="inferred from homology"/>
<evidence type="ECO:0000259" key="15">
    <source>
        <dbReference type="Pfam" id="PF08264"/>
    </source>
</evidence>
<feature type="binding site" evidence="12">
    <location>
        <position position="948"/>
    </location>
    <ligand>
        <name>Zn(2+)</name>
        <dbReference type="ChEBI" id="CHEBI:29105"/>
    </ligand>
</feature>
<dbReference type="SUPFAM" id="SSF50677">
    <property type="entry name" value="ValRS/IleRS/LeuRS editing domain"/>
    <property type="match status" value="1"/>
</dbReference>
<dbReference type="CDD" id="cd07960">
    <property type="entry name" value="Anticodon_Ia_Ile_BEm"/>
    <property type="match status" value="1"/>
</dbReference>
<keyword evidence="6 12" id="KW-0862">Zinc</keyword>
<evidence type="ECO:0000256" key="11">
    <source>
        <dbReference type="ARBA" id="ARBA00048359"/>
    </source>
</evidence>
<dbReference type="AlphaFoldDB" id="A0A9J6PAX6"/>
<dbReference type="Proteomes" id="UP001055804">
    <property type="component" value="Unassembled WGS sequence"/>
</dbReference>
<dbReference type="InterPro" id="IPR010663">
    <property type="entry name" value="Znf_FPG/IleRS"/>
</dbReference>
<dbReference type="InterPro" id="IPR050081">
    <property type="entry name" value="Ile-tRNA_ligase"/>
</dbReference>
<dbReference type="InterPro" id="IPR033708">
    <property type="entry name" value="Anticodon_Ile_BEm"/>
</dbReference>
<dbReference type="Gene3D" id="3.40.50.620">
    <property type="entry name" value="HUPs"/>
    <property type="match status" value="2"/>
</dbReference>
<keyword evidence="4 12" id="KW-0479">Metal-binding</keyword>
<feature type="short sequence motif" description="'KMSKS' region" evidence="12">
    <location>
        <begin position="651"/>
        <end position="655"/>
    </location>
</feature>
<evidence type="ECO:0000256" key="9">
    <source>
        <dbReference type="ARBA" id="ARBA00023146"/>
    </source>
</evidence>
<evidence type="ECO:0000256" key="4">
    <source>
        <dbReference type="ARBA" id="ARBA00022723"/>
    </source>
</evidence>
<evidence type="ECO:0000256" key="8">
    <source>
        <dbReference type="ARBA" id="ARBA00022917"/>
    </source>
</evidence>
<dbReference type="InterPro" id="IPR001412">
    <property type="entry name" value="aa-tRNA-synth_I_CS"/>
</dbReference>
<dbReference type="InterPro" id="IPR009080">
    <property type="entry name" value="tRNAsynth_Ia_anticodon-bd"/>
</dbReference>
<sequence length="977" mass="109376">MTDTPNYKDTIFLPKTDFPMRAGLPKKEPEILARWEEIDLYSRLRDTAKGRDKFILHDGPPYANGHLHIGHALNKTLKDMVTRTQQMLGRDSNYVPGWDCHGLPIEWKIEEQYRAKGLDKDQVPVNDFRKECREFADHWIDVQREEFKRLGVTGDWKRPYTTMSFDAEAQIARELMTFAMTGQLYRGSKPVMWSVVEKTALAEAEVEYHDHVSDTIWVKFPIVHASAIGSELLSDLVPGPAYVVIWTTTPWTIPGNRAISYSPRIEYGLYQVVDAPADNWAKIGERYVLAKNLAADVMKAARVSEFKLVRDINPVAISACAHPLRGHGYDFDVPMLAGDHVTDEAGTGFVHTAPGHGREDFDVWMEHRAALEARGISTAIPYTVDAEGRFTKDAPGFEGAQVITHKGDKGDANKVVIEALAAAGMMVARGRLTHSYPHSWRSKKPVIFRNTPQWFVYMDRDIDGPGDTLRARALAAIDATRFVPASGQNRLRGMIAERPDWVLSRQRAWGVPITVFADPDTGQVLKNEAVNARIADAFEAEGADAWFRDDAKARFLSGLVDDPDRWMKVTDILDVWFDSGSTHSYVLDRREDLKPHRIVDGGRDRVLYLEGSDQHRGWFHSSLLESCGTRGRAPYDSVLTHGFVLDEQGRKMSKSLGNTVAPQDVVKDSGADILRLWVAFSDYSEDLRIGPEILKSNVDAYRRLRNTVRWLLGALDGFSEAERLPVAEMPELERWVLHRLWQLDALVRQGFDDFAFQRVYHQLFTFATNDLSSVYFDIRKDALYCDAPGSARRRACRTVLDHVFHCLVRWFAPVLVFTMEEAWLTRFPSETDSVHLQTLVDVPAGWRDDALAEKWAKVRKVRRVVTGALEVERAAKRIGASLEAAPVIHIADADLRAAVEGVDMAELCIASAATIVAGEGPADAFRMAEVPGVAVVPALAEGDKCARCWQVLPDVGTHAHAPGTCGRCADAVGRDAA</sequence>
<evidence type="ECO:0000313" key="17">
    <source>
        <dbReference type="Proteomes" id="UP001055804"/>
    </source>
</evidence>
<dbReference type="GO" id="GO:0002161">
    <property type="term" value="F:aminoacyl-tRNA deacylase activity"/>
    <property type="evidence" value="ECO:0007669"/>
    <property type="project" value="InterPro"/>
</dbReference>
<feature type="domain" description="Methionyl/Valyl/Leucyl/Isoleucyl-tRNA synthetase anticodon-binding" evidence="15">
    <location>
        <begin position="733"/>
        <end position="884"/>
    </location>
</feature>
<dbReference type="InterPro" id="IPR023585">
    <property type="entry name" value="Ile-tRNA-ligase_type1"/>
</dbReference>
<dbReference type="InterPro" id="IPR009008">
    <property type="entry name" value="Val/Leu/Ile-tRNA-synth_edit"/>
</dbReference>
<dbReference type="GO" id="GO:0005829">
    <property type="term" value="C:cytosol"/>
    <property type="evidence" value="ECO:0007669"/>
    <property type="project" value="TreeGrafter"/>
</dbReference>
<evidence type="ECO:0000256" key="2">
    <source>
        <dbReference type="ARBA" id="ARBA00022490"/>
    </source>
</evidence>
<dbReference type="Pfam" id="PF06827">
    <property type="entry name" value="zf-FPG_IleRS"/>
    <property type="match status" value="1"/>
</dbReference>
<evidence type="ECO:0000256" key="7">
    <source>
        <dbReference type="ARBA" id="ARBA00022840"/>
    </source>
</evidence>
<dbReference type="FunFam" id="3.40.50.620:FF:000042">
    <property type="entry name" value="Isoleucine--tRNA ligase"/>
    <property type="match status" value="1"/>
</dbReference>
<comment type="subcellular location">
    <subcellularLocation>
        <location evidence="12">Cytoplasm</location>
    </subcellularLocation>
</comment>
<feature type="domain" description="Zinc finger FPG/IleRS-type" evidence="14">
    <location>
        <begin position="942"/>
        <end position="970"/>
    </location>
</feature>
<reference evidence="16" key="1">
    <citation type="submission" date="2022-06" db="EMBL/GenBank/DDBJ databases">
        <title>Isolation and Genomics of Futiania mangrovii gen. nov., sp. nov., a Rare and Metabolically-versatile member in the Class Alphaproteobacteria.</title>
        <authorList>
            <person name="Liu L."/>
            <person name="Huang W.-C."/>
            <person name="Pan J."/>
            <person name="Li J."/>
            <person name="Huang Y."/>
            <person name="Du H."/>
            <person name="Liu Y."/>
            <person name="Li M."/>
        </authorList>
    </citation>
    <scope>NUCLEOTIDE SEQUENCE</scope>
    <source>
        <strain evidence="16">FT118</strain>
    </source>
</reference>
<comment type="cofactor">
    <cofactor evidence="12">
        <name>Zn(2+)</name>
        <dbReference type="ChEBI" id="CHEBI:29105"/>
    </cofactor>
    <text evidence="12">Binds 1 zinc ion per subunit.</text>
</comment>
<dbReference type="EMBL" id="JAMZFT010000001">
    <property type="protein sequence ID" value="MCP1334808.1"/>
    <property type="molecule type" value="Genomic_DNA"/>
</dbReference>
<dbReference type="InterPro" id="IPR013155">
    <property type="entry name" value="M/V/L/I-tRNA-synth_anticd-bd"/>
</dbReference>
<feature type="binding site" evidence="12">
    <location>
        <position position="654"/>
    </location>
    <ligand>
        <name>ATP</name>
        <dbReference type="ChEBI" id="CHEBI:30616"/>
    </ligand>
</feature>
<feature type="binding site" evidence="12">
    <location>
        <position position="610"/>
    </location>
    <ligand>
        <name>L-isoleucyl-5'-AMP</name>
        <dbReference type="ChEBI" id="CHEBI:178002"/>
    </ligand>
</feature>
<dbReference type="PANTHER" id="PTHR42765">
    <property type="entry name" value="SOLEUCYL-TRNA SYNTHETASE"/>
    <property type="match status" value="1"/>
</dbReference>
<dbReference type="GO" id="GO:0008270">
    <property type="term" value="F:zinc ion binding"/>
    <property type="evidence" value="ECO:0007669"/>
    <property type="project" value="UniProtKB-UniRule"/>
</dbReference>
<dbReference type="PROSITE" id="PS00178">
    <property type="entry name" value="AA_TRNA_LIGASE_I"/>
    <property type="match status" value="1"/>
</dbReference>
<evidence type="ECO:0000256" key="3">
    <source>
        <dbReference type="ARBA" id="ARBA00022598"/>
    </source>
</evidence>
<evidence type="ECO:0000256" key="12">
    <source>
        <dbReference type="HAMAP-Rule" id="MF_02002"/>
    </source>
</evidence>
<evidence type="ECO:0000313" key="16">
    <source>
        <dbReference type="EMBL" id="MCP1334808.1"/>
    </source>
</evidence>
<dbReference type="SUPFAM" id="SSF52374">
    <property type="entry name" value="Nucleotidylyl transferase"/>
    <property type="match status" value="1"/>
</dbReference>
<evidence type="ECO:0000259" key="14">
    <source>
        <dbReference type="Pfam" id="PF06827"/>
    </source>
</evidence>
<evidence type="ECO:0000256" key="10">
    <source>
        <dbReference type="ARBA" id="ARBA00025217"/>
    </source>
</evidence>